<protein>
    <submittedName>
        <fullName evidence="4">Cyanate hydratase</fullName>
    </submittedName>
</protein>
<evidence type="ECO:0000256" key="2">
    <source>
        <dbReference type="ARBA" id="ARBA00023239"/>
    </source>
</evidence>
<comment type="function">
    <text evidence="1">Catalyzes the reaction of cyanate with bicarbonate to produce ammonia and carbon dioxide.</text>
</comment>
<organism evidence="4 5">
    <name type="scientific">Aureococcus anophagefferens</name>
    <name type="common">Harmful bloom alga</name>
    <dbReference type="NCBI Taxonomy" id="44056"/>
    <lineage>
        <taxon>Eukaryota</taxon>
        <taxon>Sar</taxon>
        <taxon>Stramenopiles</taxon>
        <taxon>Ochrophyta</taxon>
        <taxon>Pelagophyceae</taxon>
        <taxon>Pelagomonadales</taxon>
        <taxon>Pelagomonadaceae</taxon>
        <taxon>Aureococcus</taxon>
    </lineage>
</organism>
<evidence type="ECO:0000259" key="3">
    <source>
        <dbReference type="SMART" id="SM01116"/>
    </source>
</evidence>
<name>A0ABR1FZR3_AURAN</name>
<dbReference type="PRINTS" id="PR01693">
    <property type="entry name" value="CYANASE"/>
</dbReference>
<dbReference type="InterPro" id="IPR003712">
    <property type="entry name" value="Cyanate_lyase_C"/>
</dbReference>
<dbReference type="NCBIfam" id="TIGR00673">
    <property type="entry name" value="cynS"/>
    <property type="match status" value="1"/>
</dbReference>
<dbReference type="InterPro" id="IPR010982">
    <property type="entry name" value="Lambda_DNA-bd_dom_sf"/>
</dbReference>
<accession>A0ABR1FZR3</accession>
<reference evidence="4 5" key="1">
    <citation type="submission" date="2024-03" db="EMBL/GenBank/DDBJ databases">
        <title>Aureococcus anophagefferens CCMP1851 and Kratosvirus quantuckense: Draft genome of a second virus-susceptible host strain in the model system.</title>
        <authorList>
            <person name="Chase E."/>
            <person name="Truchon A.R."/>
            <person name="Schepens W."/>
            <person name="Wilhelm S.W."/>
        </authorList>
    </citation>
    <scope>NUCLEOTIDE SEQUENCE [LARGE SCALE GENOMIC DNA]</scope>
    <source>
        <strain evidence="4 5">CCMP1851</strain>
    </source>
</reference>
<feature type="domain" description="Cyanate lyase C-terminal" evidence="3">
    <location>
        <begin position="108"/>
        <end position="181"/>
    </location>
</feature>
<dbReference type="Pfam" id="PF02560">
    <property type="entry name" value="Cyanate_lyase"/>
    <property type="match status" value="1"/>
</dbReference>
<keyword evidence="5" id="KW-1185">Reference proteome</keyword>
<gene>
    <name evidence="4" type="primary">CYN</name>
    <name evidence="4" type="ORF">SO694_00153046</name>
</gene>
<dbReference type="SUPFAM" id="SSF47413">
    <property type="entry name" value="lambda repressor-like DNA-binding domains"/>
    <property type="match status" value="1"/>
</dbReference>
<dbReference type="Gene3D" id="3.30.1160.10">
    <property type="entry name" value="Cyanate lyase, C-terminal domain"/>
    <property type="match status" value="1"/>
</dbReference>
<keyword evidence="2" id="KW-0456">Lyase</keyword>
<sequence length="194" mass="20879">MLAAALRRSSCVAARPAAWKPAASRLAARSFASPPIGDLAERLMASKKATGKTFDEIADGLGWTNAYTCQLLLGQAQLKPESRAKFSAAVPGISAEDLDTLEVAPMRGFDAEILKEPNVYRTYEAITHYGNAIKLLVNEKFGDGIMSAIDFYFTVGSTVGKQGERRVVLTFNGKFLPHIEQNAADNTAPSPEAK</sequence>
<dbReference type="Gene3D" id="1.10.260.40">
    <property type="entry name" value="lambda repressor-like DNA-binding domains"/>
    <property type="match status" value="1"/>
</dbReference>
<dbReference type="EMBL" id="JBBJCI010000153">
    <property type="protein sequence ID" value="KAK7241759.1"/>
    <property type="molecule type" value="Genomic_DNA"/>
</dbReference>
<comment type="caution">
    <text evidence="4">The sequence shown here is derived from an EMBL/GenBank/DDBJ whole genome shotgun (WGS) entry which is preliminary data.</text>
</comment>
<evidence type="ECO:0000313" key="4">
    <source>
        <dbReference type="EMBL" id="KAK7241759.1"/>
    </source>
</evidence>
<proteinExistence type="predicted"/>
<evidence type="ECO:0000256" key="1">
    <source>
        <dbReference type="ARBA" id="ARBA00003561"/>
    </source>
</evidence>
<dbReference type="SUPFAM" id="SSF55234">
    <property type="entry name" value="Cyanase C-terminal domain"/>
    <property type="match status" value="1"/>
</dbReference>
<dbReference type="PANTHER" id="PTHR34186">
    <property type="entry name" value="CYANATE HYDRATASE"/>
    <property type="match status" value="1"/>
</dbReference>
<dbReference type="PANTHER" id="PTHR34186:SF2">
    <property type="entry name" value="CYANATE HYDRATASE"/>
    <property type="match status" value="1"/>
</dbReference>
<evidence type="ECO:0000313" key="5">
    <source>
        <dbReference type="Proteomes" id="UP001363151"/>
    </source>
</evidence>
<dbReference type="SMART" id="SM01116">
    <property type="entry name" value="Cyanate_lyase"/>
    <property type="match status" value="1"/>
</dbReference>
<dbReference type="Proteomes" id="UP001363151">
    <property type="component" value="Unassembled WGS sequence"/>
</dbReference>
<dbReference type="InterPro" id="IPR008076">
    <property type="entry name" value="Cyanase"/>
</dbReference>
<dbReference type="InterPro" id="IPR036581">
    <property type="entry name" value="Cyanate_lyase_C_sf"/>
</dbReference>